<dbReference type="SUPFAM" id="SSF53756">
    <property type="entry name" value="UDP-Glycosyltransferase/glycogen phosphorylase"/>
    <property type="match status" value="1"/>
</dbReference>
<dbReference type="RefSeq" id="WP_377003940.1">
    <property type="nucleotide sequence ID" value="NZ_JBHSGG010000017.1"/>
</dbReference>
<protein>
    <recommendedName>
        <fullName evidence="3">protein O-GlcNAc transferase</fullName>
        <ecNumber evidence="3">2.4.1.255</ecNumber>
    </recommendedName>
</protein>
<evidence type="ECO:0000256" key="1">
    <source>
        <dbReference type="ARBA" id="ARBA00004922"/>
    </source>
</evidence>
<organism evidence="10 11">
    <name type="scientific">Coralloluteibacterium thermophilum</name>
    <dbReference type="NCBI Taxonomy" id="2707049"/>
    <lineage>
        <taxon>Bacteria</taxon>
        <taxon>Pseudomonadati</taxon>
        <taxon>Pseudomonadota</taxon>
        <taxon>Gammaproteobacteria</taxon>
        <taxon>Lysobacterales</taxon>
        <taxon>Lysobacteraceae</taxon>
        <taxon>Coralloluteibacterium</taxon>
    </lineage>
</organism>
<keyword evidence="7 8" id="KW-0802">TPR repeat</keyword>
<sequence>MSADPRAEYERLARATQLRPHDPAAWRDLGVFYLGLGQAADALRLFERALHAGPDLPACLYLCHLRQQAGDLGGAERAARAALALDPASADAWFLLGSVQTAAGTPAEAAASYARSAERRPEAAETWHNLGIARDAAGDKPGALAAFRRALGVDPGLAASLAQAVYLQRELCDWEGLDAAAARLHAAVEAGVPGATPFSFLSEPVSPALQLRCARLHAARLEAEAAPLRARLGAAPAARTTAGEEDIRVGFVSSGFNNHPTALLVVELIERLRGSGLATVGIATRPDDGGALRRRLAAAFDGFVDAGALSMPALAARLRAERLDIVFDLRGYGDGTVSEAFAARVAPVQVNWLAYPGTSGAGFIDWLLADAVTVDAANRDGFSEAVLRLPHCFQPSDTTREVGVPPPREALGLPTAGPVLASFNNAYKISPAVFDAWMRILAGAPDACLWLLCAKHPDADRRLRAAAAARGVDPARLVFQPKLPHAQYLALYRHADLFLDTWPYGAHTTASDALWAGCPLLTLPGPTFASRVGASLLSTLGVADALVAGDVEDYVARAVALAGDADARARLAARLRQARDDAPLFDMRRFATDFARAVRHMVARSRAGLAPADHDLPPTGAPP</sequence>
<feature type="domain" description="O-GlcNAc transferase C-terminal" evidence="9">
    <location>
        <begin position="408"/>
        <end position="593"/>
    </location>
</feature>
<gene>
    <name evidence="10" type="ORF">ACFO3Q_07095</name>
</gene>
<dbReference type="Pfam" id="PF14559">
    <property type="entry name" value="TPR_19"/>
    <property type="match status" value="1"/>
</dbReference>
<dbReference type="Gene3D" id="3.40.50.11380">
    <property type="match status" value="1"/>
</dbReference>
<dbReference type="Pfam" id="PF13432">
    <property type="entry name" value="TPR_16"/>
    <property type="match status" value="1"/>
</dbReference>
<dbReference type="SUPFAM" id="SSF48452">
    <property type="entry name" value="TPR-like"/>
    <property type="match status" value="1"/>
</dbReference>
<comment type="caution">
    <text evidence="10">The sequence shown here is derived from an EMBL/GenBank/DDBJ whole genome shotgun (WGS) entry which is preliminary data.</text>
</comment>
<reference evidence="11" key="1">
    <citation type="journal article" date="2019" name="Int. J. Syst. Evol. Microbiol.">
        <title>The Global Catalogue of Microorganisms (GCM) 10K type strain sequencing project: providing services to taxonomists for standard genome sequencing and annotation.</title>
        <authorList>
            <consortium name="The Broad Institute Genomics Platform"/>
            <consortium name="The Broad Institute Genome Sequencing Center for Infectious Disease"/>
            <person name="Wu L."/>
            <person name="Ma J."/>
        </authorList>
    </citation>
    <scope>NUCLEOTIDE SEQUENCE [LARGE SCALE GENOMIC DNA]</scope>
    <source>
        <strain evidence="11">CGMCC 1.13574</strain>
    </source>
</reference>
<feature type="domain" description="O-GlcNAc transferase C-terminal" evidence="9">
    <location>
        <begin position="193"/>
        <end position="395"/>
    </location>
</feature>
<dbReference type="Gene3D" id="3.40.50.2000">
    <property type="entry name" value="Glycogen Phosphorylase B"/>
    <property type="match status" value="1"/>
</dbReference>
<evidence type="ECO:0000313" key="11">
    <source>
        <dbReference type="Proteomes" id="UP001595892"/>
    </source>
</evidence>
<dbReference type="EC" id="2.4.1.255" evidence="3"/>
<dbReference type="PANTHER" id="PTHR44998">
    <property type="match status" value="1"/>
</dbReference>
<dbReference type="InterPro" id="IPR029489">
    <property type="entry name" value="OGT/SEC/SPY_C"/>
</dbReference>
<dbReference type="PROSITE" id="PS50005">
    <property type="entry name" value="TPR"/>
    <property type="match status" value="2"/>
</dbReference>
<dbReference type="SMART" id="SM00028">
    <property type="entry name" value="TPR"/>
    <property type="match status" value="3"/>
</dbReference>
<accession>A0ABV9NJM8</accession>
<dbReference type="Proteomes" id="UP001595892">
    <property type="component" value="Unassembled WGS sequence"/>
</dbReference>
<dbReference type="InterPro" id="IPR019734">
    <property type="entry name" value="TPR_rpt"/>
</dbReference>
<comment type="pathway">
    <text evidence="1">Protein modification; protein glycosylation.</text>
</comment>
<name>A0ABV9NJM8_9GAMM</name>
<evidence type="ECO:0000256" key="8">
    <source>
        <dbReference type="PROSITE-ProRule" id="PRU00339"/>
    </source>
</evidence>
<dbReference type="Gene3D" id="1.25.40.10">
    <property type="entry name" value="Tetratricopeptide repeat domain"/>
    <property type="match status" value="2"/>
</dbReference>
<evidence type="ECO:0000256" key="6">
    <source>
        <dbReference type="ARBA" id="ARBA00022737"/>
    </source>
</evidence>
<dbReference type="Pfam" id="PF13844">
    <property type="entry name" value="Glyco_transf_41"/>
    <property type="match status" value="2"/>
</dbReference>
<dbReference type="EMBL" id="JBHSGG010000017">
    <property type="protein sequence ID" value="MFC4727935.1"/>
    <property type="molecule type" value="Genomic_DNA"/>
</dbReference>
<feature type="repeat" description="TPR" evidence="8">
    <location>
        <begin position="23"/>
        <end position="56"/>
    </location>
</feature>
<evidence type="ECO:0000256" key="7">
    <source>
        <dbReference type="ARBA" id="ARBA00022803"/>
    </source>
</evidence>
<evidence type="ECO:0000313" key="10">
    <source>
        <dbReference type="EMBL" id="MFC4727935.1"/>
    </source>
</evidence>
<feature type="repeat" description="TPR" evidence="8">
    <location>
        <begin position="124"/>
        <end position="157"/>
    </location>
</feature>
<keyword evidence="6" id="KW-0677">Repeat</keyword>
<dbReference type="InterPro" id="IPR011990">
    <property type="entry name" value="TPR-like_helical_dom_sf"/>
</dbReference>
<keyword evidence="4" id="KW-0328">Glycosyltransferase</keyword>
<keyword evidence="5" id="KW-0808">Transferase</keyword>
<evidence type="ECO:0000256" key="5">
    <source>
        <dbReference type="ARBA" id="ARBA00022679"/>
    </source>
</evidence>
<evidence type="ECO:0000259" key="9">
    <source>
        <dbReference type="Pfam" id="PF13844"/>
    </source>
</evidence>
<evidence type="ECO:0000256" key="4">
    <source>
        <dbReference type="ARBA" id="ARBA00022676"/>
    </source>
</evidence>
<comment type="similarity">
    <text evidence="2">Belongs to the glycosyltransferase 41 family. O-GlcNAc transferase subfamily.</text>
</comment>
<evidence type="ECO:0000256" key="2">
    <source>
        <dbReference type="ARBA" id="ARBA00005386"/>
    </source>
</evidence>
<evidence type="ECO:0000256" key="3">
    <source>
        <dbReference type="ARBA" id="ARBA00011970"/>
    </source>
</evidence>
<proteinExistence type="inferred from homology"/>
<keyword evidence="11" id="KW-1185">Reference proteome</keyword>
<dbReference type="PANTHER" id="PTHR44998:SF1">
    <property type="entry name" value="UDP-N-ACETYLGLUCOSAMINE--PEPTIDE N-ACETYLGLUCOSAMINYLTRANSFERASE 110 KDA SUBUNIT"/>
    <property type="match status" value="1"/>
</dbReference>